<evidence type="ECO:0000256" key="7">
    <source>
        <dbReference type="ARBA" id="ARBA00023136"/>
    </source>
</evidence>
<dbReference type="AlphaFoldDB" id="A0A951PPX3"/>
<keyword evidence="4" id="KW-1003">Cell membrane</keyword>
<evidence type="ECO:0000259" key="9">
    <source>
        <dbReference type="PROSITE" id="PS50928"/>
    </source>
</evidence>
<feature type="transmembrane region" description="Helical" evidence="8">
    <location>
        <begin position="206"/>
        <end position="232"/>
    </location>
</feature>
<accession>A0A951PPX3</accession>
<comment type="caution">
    <text evidence="10">The sequence shown here is derived from an EMBL/GenBank/DDBJ whole genome shotgun (WGS) entry which is preliminary data.</text>
</comment>
<dbReference type="SUPFAM" id="SSF161098">
    <property type="entry name" value="MetI-like"/>
    <property type="match status" value="1"/>
</dbReference>
<feature type="transmembrane region" description="Helical" evidence="8">
    <location>
        <begin position="86"/>
        <end position="108"/>
    </location>
</feature>
<protein>
    <submittedName>
        <fullName evidence="10">ABC transporter permease</fullName>
    </submittedName>
</protein>
<evidence type="ECO:0000256" key="3">
    <source>
        <dbReference type="ARBA" id="ARBA00022448"/>
    </source>
</evidence>
<keyword evidence="5 8" id="KW-0812">Transmembrane</keyword>
<evidence type="ECO:0000256" key="4">
    <source>
        <dbReference type="ARBA" id="ARBA00022475"/>
    </source>
</evidence>
<dbReference type="Proteomes" id="UP000753908">
    <property type="component" value="Unassembled WGS sequence"/>
</dbReference>
<proteinExistence type="inferred from homology"/>
<keyword evidence="7 8" id="KW-0472">Membrane</keyword>
<evidence type="ECO:0000256" key="6">
    <source>
        <dbReference type="ARBA" id="ARBA00022989"/>
    </source>
</evidence>
<dbReference type="GO" id="GO:0005886">
    <property type="term" value="C:plasma membrane"/>
    <property type="evidence" value="ECO:0007669"/>
    <property type="project" value="UniProtKB-SubCell"/>
</dbReference>
<evidence type="ECO:0000256" key="5">
    <source>
        <dbReference type="ARBA" id="ARBA00022692"/>
    </source>
</evidence>
<dbReference type="GO" id="GO:0055085">
    <property type="term" value="P:transmembrane transport"/>
    <property type="evidence" value="ECO:0007669"/>
    <property type="project" value="InterPro"/>
</dbReference>
<dbReference type="Pfam" id="PF00528">
    <property type="entry name" value="BPD_transp_1"/>
    <property type="match status" value="1"/>
</dbReference>
<dbReference type="Gene3D" id="1.10.3720.10">
    <property type="entry name" value="MetI-like"/>
    <property type="match status" value="1"/>
</dbReference>
<comment type="similarity">
    <text evidence="2">Belongs to the binding-protein-dependent transport system permease family. CysTW subfamily.</text>
</comment>
<dbReference type="InterPro" id="IPR051789">
    <property type="entry name" value="Bact_Polyamine_Transport"/>
</dbReference>
<sequence>MKDTLSHQQEEEIPRDILQSKSKPSFSWQGIFSVLMFFYMYLPIFVLTFYSFNNSAYSAGWKGFTLKWYTRLLGDSRILTSLQNSLIVALAAVGISAVIGTLMAVGLARYQFPGKSLYRGVSYLPLIIPDIAIAVATLVFLAVIGTPLSLWTIVAAHVVFCLAYIAIVVSSRISGLDPHLEEAALDLGATPLQAFIKVLLPELMPAIIAGCLLSFVLSMDDFLIASFTAGTGSTTLPMEIFSRIRTGVKPDINALSVLLMLGSGVVAFIAETIRYRAEQKRFK</sequence>
<feature type="transmembrane region" description="Helical" evidence="8">
    <location>
        <begin position="150"/>
        <end position="169"/>
    </location>
</feature>
<evidence type="ECO:0000256" key="1">
    <source>
        <dbReference type="ARBA" id="ARBA00004651"/>
    </source>
</evidence>
<dbReference type="CDD" id="cd06261">
    <property type="entry name" value="TM_PBP2"/>
    <property type="match status" value="1"/>
</dbReference>
<feature type="transmembrane region" description="Helical" evidence="8">
    <location>
        <begin position="252"/>
        <end position="273"/>
    </location>
</feature>
<dbReference type="InterPro" id="IPR035906">
    <property type="entry name" value="MetI-like_sf"/>
</dbReference>
<evidence type="ECO:0000256" key="2">
    <source>
        <dbReference type="ARBA" id="ARBA00007069"/>
    </source>
</evidence>
<dbReference type="PROSITE" id="PS50928">
    <property type="entry name" value="ABC_TM1"/>
    <property type="match status" value="1"/>
</dbReference>
<comment type="subcellular location">
    <subcellularLocation>
        <location evidence="1 8">Cell membrane</location>
        <topology evidence="1 8">Multi-pass membrane protein</topology>
    </subcellularLocation>
</comment>
<evidence type="ECO:0000313" key="10">
    <source>
        <dbReference type="EMBL" id="MBW4547226.1"/>
    </source>
</evidence>
<dbReference type="PANTHER" id="PTHR43848">
    <property type="entry name" value="PUTRESCINE TRANSPORT SYSTEM PERMEASE PROTEIN POTI"/>
    <property type="match status" value="1"/>
</dbReference>
<evidence type="ECO:0000313" key="11">
    <source>
        <dbReference type="Proteomes" id="UP000753908"/>
    </source>
</evidence>
<name>A0A951PPX3_9CYAN</name>
<keyword evidence="3 8" id="KW-0813">Transport</keyword>
<feature type="domain" description="ABC transmembrane type-1" evidence="9">
    <location>
        <begin position="82"/>
        <end position="270"/>
    </location>
</feature>
<feature type="transmembrane region" description="Helical" evidence="8">
    <location>
        <begin position="120"/>
        <end position="144"/>
    </location>
</feature>
<dbReference type="PANTHER" id="PTHR43848:SF2">
    <property type="entry name" value="PUTRESCINE TRANSPORT SYSTEM PERMEASE PROTEIN POTI"/>
    <property type="match status" value="1"/>
</dbReference>
<gene>
    <name evidence="10" type="ORF">KME25_22730</name>
</gene>
<keyword evidence="6 8" id="KW-1133">Transmembrane helix</keyword>
<dbReference type="InterPro" id="IPR000515">
    <property type="entry name" value="MetI-like"/>
</dbReference>
<reference evidence="10" key="2">
    <citation type="journal article" date="2022" name="Microbiol. Resour. Announc.">
        <title>Metagenome Sequencing to Explore Phylogenomics of Terrestrial Cyanobacteria.</title>
        <authorList>
            <person name="Ward R.D."/>
            <person name="Stajich J.E."/>
            <person name="Johansen J.R."/>
            <person name="Huntemann M."/>
            <person name="Clum A."/>
            <person name="Foster B."/>
            <person name="Foster B."/>
            <person name="Roux S."/>
            <person name="Palaniappan K."/>
            <person name="Varghese N."/>
            <person name="Mukherjee S."/>
            <person name="Reddy T.B.K."/>
            <person name="Daum C."/>
            <person name="Copeland A."/>
            <person name="Chen I.A."/>
            <person name="Ivanova N.N."/>
            <person name="Kyrpides N.C."/>
            <person name="Shapiro N."/>
            <person name="Eloe-Fadrosh E.A."/>
            <person name="Pietrasiak N."/>
        </authorList>
    </citation>
    <scope>NUCLEOTIDE SEQUENCE</scope>
    <source>
        <strain evidence="10">CPER-KK1</strain>
    </source>
</reference>
<feature type="transmembrane region" description="Helical" evidence="8">
    <location>
        <begin position="31"/>
        <end position="52"/>
    </location>
</feature>
<organism evidence="10 11">
    <name type="scientific">Symplocastrum torsivum CPER-KK1</name>
    <dbReference type="NCBI Taxonomy" id="450513"/>
    <lineage>
        <taxon>Bacteria</taxon>
        <taxon>Bacillati</taxon>
        <taxon>Cyanobacteriota</taxon>
        <taxon>Cyanophyceae</taxon>
        <taxon>Oscillatoriophycideae</taxon>
        <taxon>Oscillatoriales</taxon>
        <taxon>Microcoleaceae</taxon>
        <taxon>Symplocastrum</taxon>
    </lineage>
</organism>
<evidence type="ECO:0000256" key="8">
    <source>
        <dbReference type="RuleBase" id="RU363032"/>
    </source>
</evidence>
<dbReference type="EMBL" id="JAHHIF010000037">
    <property type="protein sequence ID" value="MBW4547226.1"/>
    <property type="molecule type" value="Genomic_DNA"/>
</dbReference>
<reference evidence="10" key="1">
    <citation type="submission" date="2021-05" db="EMBL/GenBank/DDBJ databases">
        <authorList>
            <person name="Pietrasiak N."/>
            <person name="Ward R."/>
            <person name="Stajich J.E."/>
            <person name="Kurbessoian T."/>
        </authorList>
    </citation>
    <scope>NUCLEOTIDE SEQUENCE</scope>
    <source>
        <strain evidence="10">CPER-KK1</strain>
    </source>
</reference>